<dbReference type="InterPro" id="IPR016169">
    <property type="entry name" value="FAD-bd_PCMH_sub2"/>
</dbReference>
<evidence type="ECO:0000256" key="2">
    <source>
        <dbReference type="ARBA" id="ARBA00022827"/>
    </source>
</evidence>
<dbReference type="Pfam" id="PF03450">
    <property type="entry name" value="CO_deh_flav_C"/>
    <property type="match status" value="1"/>
</dbReference>
<dbReference type="InterPro" id="IPR036318">
    <property type="entry name" value="FAD-bd_PCMH-like_sf"/>
</dbReference>
<dbReference type="NCBIfam" id="NF043083">
    <property type="entry name" value="XdhB_XDHase"/>
    <property type="match status" value="1"/>
</dbReference>
<dbReference type="InterPro" id="IPR016166">
    <property type="entry name" value="FAD-bd_PCMH"/>
</dbReference>
<dbReference type="STRING" id="318464.IO99_12250"/>
<keyword evidence="6" id="KW-1185">Reference proteome</keyword>
<dbReference type="PANTHER" id="PTHR42659:SF9">
    <property type="entry name" value="XANTHINE DEHYDROGENASE FAD-BINDING SUBUNIT XDHB-RELATED"/>
    <property type="match status" value="1"/>
</dbReference>
<reference evidence="5 6" key="1">
    <citation type="submission" date="2014-07" db="EMBL/GenBank/DDBJ databases">
        <title>Draft genome of Clostridium sulfidigenes 113A isolated from sediments associated with methane hydrate from Krishna Godavari basin.</title>
        <authorList>
            <person name="Honkalas V.S."/>
            <person name="Dabir A.P."/>
            <person name="Arora P."/>
            <person name="Dhakephalkar P.K."/>
        </authorList>
    </citation>
    <scope>NUCLEOTIDE SEQUENCE [LARGE SCALE GENOMIC DNA]</scope>
    <source>
        <strain evidence="5 6">113A</strain>
    </source>
</reference>
<keyword evidence="1" id="KW-0285">Flavoprotein</keyword>
<evidence type="ECO:0000313" key="6">
    <source>
        <dbReference type="Proteomes" id="UP000028542"/>
    </source>
</evidence>
<keyword evidence="2" id="KW-0274">FAD</keyword>
<evidence type="ECO:0000313" key="5">
    <source>
        <dbReference type="EMBL" id="KEZ85901.1"/>
    </source>
</evidence>
<dbReference type="AlphaFoldDB" id="A0A084JAB7"/>
<dbReference type="InterPro" id="IPR036683">
    <property type="entry name" value="CO_DH_flav_C_dom_sf"/>
</dbReference>
<evidence type="ECO:0000256" key="1">
    <source>
        <dbReference type="ARBA" id="ARBA00022630"/>
    </source>
</evidence>
<protein>
    <submittedName>
        <fullName evidence="5">Xanthine dehydrogenase</fullName>
        <ecNumber evidence="5">1.17.1.4</ecNumber>
    </submittedName>
</protein>
<sequence length="285" mass="31881">MFDIKNIQEPRSVEEAVKILHENNNLKIISGGTDVLIKLHHGDMKEVELLSLKNLKELDFIKVLENDTIEIGSTTCFTNIYRNKIIKDFIPALGQGAVSMGGPQIRNMATIGGNVCNGAVSADSAPSLFAFNAKLRLRSFKGERIVPIEEFYEGPGKVNIRKDEILISIFIEKKDYEGVRGTYIKYSNRKAMDISMLGVCVVASMKENKFKDLRIALGVAAPTPIRCKDAEKYALGLEYSEENINNIAQYAVKSASARDSWRASKAYREHLIKELTVRGIYEVTK</sequence>
<dbReference type="SMART" id="SM01092">
    <property type="entry name" value="CO_deh_flav_C"/>
    <property type="match status" value="1"/>
</dbReference>
<dbReference type="RefSeq" id="WP_035133626.1">
    <property type="nucleotide sequence ID" value="NZ_JPMD01000028.1"/>
</dbReference>
<dbReference type="eggNOG" id="COG1319">
    <property type="taxonomic scope" value="Bacteria"/>
</dbReference>
<evidence type="ECO:0000256" key="3">
    <source>
        <dbReference type="ARBA" id="ARBA00023002"/>
    </source>
</evidence>
<comment type="caution">
    <text evidence="5">The sequence shown here is derived from an EMBL/GenBank/DDBJ whole genome shotgun (WGS) entry which is preliminary data.</text>
</comment>
<dbReference type="GO" id="GO:0071949">
    <property type="term" value="F:FAD binding"/>
    <property type="evidence" value="ECO:0007669"/>
    <property type="project" value="InterPro"/>
</dbReference>
<dbReference type="Gene3D" id="3.30.43.10">
    <property type="entry name" value="Uridine Diphospho-n-acetylenolpyruvylglucosamine Reductase, domain 2"/>
    <property type="match status" value="1"/>
</dbReference>
<dbReference type="SUPFAM" id="SSF55447">
    <property type="entry name" value="CO dehydrogenase flavoprotein C-terminal domain-like"/>
    <property type="match status" value="1"/>
</dbReference>
<dbReference type="GO" id="GO:0004854">
    <property type="term" value="F:xanthine dehydrogenase activity"/>
    <property type="evidence" value="ECO:0007669"/>
    <property type="project" value="UniProtKB-EC"/>
</dbReference>
<dbReference type="SUPFAM" id="SSF56176">
    <property type="entry name" value="FAD-binding/transporter-associated domain-like"/>
    <property type="match status" value="1"/>
</dbReference>
<feature type="domain" description="FAD-binding PCMH-type" evidence="4">
    <location>
        <begin position="1"/>
        <end position="176"/>
    </location>
</feature>
<keyword evidence="3 5" id="KW-0560">Oxidoreductase</keyword>
<dbReference type="GO" id="GO:0002197">
    <property type="term" value="C:xanthine dehydrogenase complex"/>
    <property type="evidence" value="ECO:0007669"/>
    <property type="project" value="InterPro"/>
</dbReference>
<dbReference type="Gene3D" id="3.30.390.50">
    <property type="entry name" value="CO dehydrogenase flavoprotein, C-terminal domain"/>
    <property type="match status" value="1"/>
</dbReference>
<dbReference type="InterPro" id="IPR002346">
    <property type="entry name" value="Mopterin_DH_FAD-bd"/>
</dbReference>
<dbReference type="Pfam" id="PF00941">
    <property type="entry name" value="FAD_binding_5"/>
    <property type="match status" value="1"/>
</dbReference>
<accession>A0A084JAB7</accession>
<dbReference type="Gene3D" id="3.30.465.10">
    <property type="match status" value="1"/>
</dbReference>
<dbReference type="EMBL" id="JPMD01000028">
    <property type="protein sequence ID" value="KEZ85901.1"/>
    <property type="molecule type" value="Genomic_DNA"/>
</dbReference>
<dbReference type="PANTHER" id="PTHR42659">
    <property type="entry name" value="XANTHINE DEHYDROGENASE SUBUNIT C-RELATED"/>
    <property type="match status" value="1"/>
</dbReference>
<organism evidence="5 6">
    <name type="scientific">Clostridium sulfidigenes</name>
    <dbReference type="NCBI Taxonomy" id="318464"/>
    <lineage>
        <taxon>Bacteria</taxon>
        <taxon>Bacillati</taxon>
        <taxon>Bacillota</taxon>
        <taxon>Clostridia</taxon>
        <taxon>Eubacteriales</taxon>
        <taxon>Clostridiaceae</taxon>
        <taxon>Clostridium</taxon>
    </lineage>
</organism>
<dbReference type="InterPro" id="IPR050031">
    <property type="entry name" value="XdhB_XDHase"/>
</dbReference>
<name>A0A084JAB7_9CLOT</name>
<dbReference type="FunFam" id="3.30.465.10:FF:000017">
    <property type="entry name" value="Xanthine dehydrogenase, FAD binding subunit"/>
    <property type="match status" value="1"/>
</dbReference>
<dbReference type="PROSITE" id="PS51387">
    <property type="entry name" value="FAD_PCMH"/>
    <property type="match status" value="1"/>
</dbReference>
<proteinExistence type="predicted"/>
<dbReference type="Proteomes" id="UP000028542">
    <property type="component" value="Unassembled WGS sequence"/>
</dbReference>
<dbReference type="InterPro" id="IPR051312">
    <property type="entry name" value="Diverse_Substr_Oxidored"/>
</dbReference>
<dbReference type="InterPro" id="IPR005107">
    <property type="entry name" value="CO_DH_flav_C"/>
</dbReference>
<dbReference type="EC" id="1.17.1.4" evidence="5"/>
<evidence type="ECO:0000259" key="4">
    <source>
        <dbReference type="PROSITE" id="PS51387"/>
    </source>
</evidence>
<gene>
    <name evidence="5" type="ORF">IO99_12250</name>
</gene>
<dbReference type="NCBIfam" id="NF007427">
    <property type="entry name" value="PRK09971.1"/>
    <property type="match status" value="1"/>
</dbReference>
<dbReference type="InterPro" id="IPR016167">
    <property type="entry name" value="FAD-bd_PCMH_sub1"/>
</dbReference>